<sequence>MLRPCPSPSCWIAGLLLVLLFWAEAAAQDRRVALVIGNSAYTGEAVLPNAIRDAELVAEGLREIGFQVTLRRNLDNRALRAALQAFDRAAEGADVATIYFAGHGIAADGRNWLLPVDARLSSARHIEDEAVAHTRFASALEGARGLQILILDACRNNPFAPRLAAGGARNVAVRGLEPIAERELPPNRLIAFSARDGQVAQDGPPGGNGPYALALRRRLAEPGTEVGLLFRRVRDDVIQATRQAQEPWAYNSLGGNELFLAAARPPPASAPAPAGQQAALAVPRQPPVSADALDLAFWQSIQNSQNIADFDAYLTAFPQGRFAPLARNRIAAQRDRSLWESVQASRNTADIERYLSEFPAGAFATQARARLAELRAQPSPLPPAPVQPAALPVPAATTLRALTRDEIGQAQALLTALGFDTGGSDGIIGPRSRTAIAGFAQVSLRPDNAEFDTANLERLDQTRREFLRLTERGAISPRGTAAASASGAAARFERGWAAERANPPDPAEASYWYALAAREHEARALNQLGLLLVRGQGVAADPVGGSLLWRLAAARGDATAAFNLGAMLDRGIGLNRSPGWARFYYDLAAQAGHPQAREALRRVGQ</sequence>
<dbReference type="InterPro" id="IPR052039">
    <property type="entry name" value="Caspase-related_regulators"/>
</dbReference>
<dbReference type="InterPro" id="IPR011990">
    <property type="entry name" value="TPR-like_helical_dom_sf"/>
</dbReference>
<dbReference type="PROSITE" id="PS50208">
    <property type="entry name" value="CASPASE_P20"/>
    <property type="match status" value="1"/>
</dbReference>
<dbReference type="STRING" id="1123062.SAMN02745775_1303"/>
<feature type="domain" description="Caspase family p20" evidence="1">
    <location>
        <begin position="29"/>
        <end position="158"/>
    </location>
</feature>
<reference evidence="2 3" key="1">
    <citation type="submission" date="2016-10" db="EMBL/GenBank/DDBJ databases">
        <authorList>
            <person name="de Groot N.N."/>
        </authorList>
    </citation>
    <scope>NUCLEOTIDE SEQUENCE [LARGE SCALE GENOMIC DNA]</scope>
    <source>
        <strain evidence="2 3">DSM 19981</strain>
    </source>
</reference>
<name>A0A1I4FDH0_9PROT</name>
<dbReference type="Proteomes" id="UP000199473">
    <property type="component" value="Unassembled WGS sequence"/>
</dbReference>
<dbReference type="SMART" id="SM00671">
    <property type="entry name" value="SEL1"/>
    <property type="match status" value="3"/>
</dbReference>
<dbReference type="GO" id="GO:0004197">
    <property type="term" value="F:cysteine-type endopeptidase activity"/>
    <property type="evidence" value="ECO:0007669"/>
    <property type="project" value="InterPro"/>
</dbReference>
<dbReference type="Pfam" id="PF00656">
    <property type="entry name" value="Peptidase_C14"/>
    <property type="match status" value="1"/>
</dbReference>
<dbReference type="InterPro" id="IPR029030">
    <property type="entry name" value="Caspase-like_dom_sf"/>
</dbReference>
<dbReference type="InterPro" id="IPR011600">
    <property type="entry name" value="Pept_C14_caspase"/>
</dbReference>
<dbReference type="SUPFAM" id="SSF52129">
    <property type="entry name" value="Caspase-like"/>
    <property type="match status" value="1"/>
</dbReference>
<evidence type="ECO:0000313" key="2">
    <source>
        <dbReference type="EMBL" id="SFL16015.1"/>
    </source>
</evidence>
<dbReference type="GO" id="GO:0006508">
    <property type="term" value="P:proteolysis"/>
    <property type="evidence" value="ECO:0007669"/>
    <property type="project" value="InterPro"/>
</dbReference>
<keyword evidence="3" id="KW-1185">Reference proteome</keyword>
<dbReference type="PANTHER" id="PTHR22576">
    <property type="entry name" value="MUCOSA ASSOCIATED LYMPHOID TISSUE LYMPHOMA TRANSLOCATION PROTEIN 1/PARACASPASE"/>
    <property type="match status" value="1"/>
</dbReference>
<dbReference type="EMBL" id="FOSQ01000030">
    <property type="protein sequence ID" value="SFL16015.1"/>
    <property type="molecule type" value="Genomic_DNA"/>
</dbReference>
<dbReference type="AlphaFoldDB" id="A0A1I4FDH0"/>
<evidence type="ECO:0000313" key="3">
    <source>
        <dbReference type="Proteomes" id="UP000199473"/>
    </source>
</evidence>
<dbReference type="InterPro" id="IPR006597">
    <property type="entry name" value="Sel1-like"/>
</dbReference>
<organism evidence="2 3">
    <name type="scientific">Falsiroseomonas stagni DSM 19981</name>
    <dbReference type="NCBI Taxonomy" id="1123062"/>
    <lineage>
        <taxon>Bacteria</taxon>
        <taxon>Pseudomonadati</taxon>
        <taxon>Pseudomonadota</taxon>
        <taxon>Alphaproteobacteria</taxon>
        <taxon>Acetobacterales</taxon>
        <taxon>Roseomonadaceae</taxon>
        <taxon>Falsiroseomonas</taxon>
    </lineage>
</organism>
<dbReference type="InterPro" id="IPR001309">
    <property type="entry name" value="Pept_C14_p20"/>
</dbReference>
<gene>
    <name evidence="2" type="ORF">SAMN02745775_1303</name>
</gene>
<dbReference type="InterPro" id="IPR036365">
    <property type="entry name" value="PGBD-like_sf"/>
</dbReference>
<proteinExistence type="predicted"/>
<dbReference type="SUPFAM" id="SSF81901">
    <property type="entry name" value="HCP-like"/>
    <property type="match status" value="1"/>
</dbReference>
<dbReference type="PANTHER" id="PTHR22576:SF37">
    <property type="entry name" value="MUCOSA-ASSOCIATED LYMPHOID TISSUE LYMPHOMA TRANSLOCATION PROTEIN 1"/>
    <property type="match status" value="1"/>
</dbReference>
<accession>A0A1I4FDH0</accession>
<dbReference type="SUPFAM" id="SSF47090">
    <property type="entry name" value="PGBD-like"/>
    <property type="match status" value="1"/>
</dbReference>
<evidence type="ECO:0000259" key="1">
    <source>
        <dbReference type="PROSITE" id="PS50208"/>
    </source>
</evidence>
<protein>
    <submittedName>
        <fullName evidence="2">Uncharacterized protein, contains caspase domain</fullName>
    </submittedName>
</protein>
<dbReference type="Gene3D" id="3.40.50.1460">
    <property type="match status" value="1"/>
</dbReference>
<dbReference type="Gene3D" id="1.25.40.10">
    <property type="entry name" value="Tetratricopeptide repeat domain"/>
    <property type="match status" value="1"/>
</dbReference>